<dbReference type="GO" id="GO:0008422">
    <property type="term" value="F:beta-glucosidase activity"/>
    <property type="evidence" value="ECO:0007669"/>
    <property type="project" value="UniProtKB-EC"/>
</dbReference>
<dbReference type="PANTHER" id="PTHR30620">
    <property type="entry name" value="PERIPLASMIC BETA-GLUCOSIDASE-RELATED"/>
    <property type="match status" value="1"/>
</dbReference>
<keyword evidence="5" id="KW-0378">Hydrolase</keyword>
<evidence type="ECO:0000256" key="6">
    <source>
        <dbReference type="ARBA" id="ARBA00023295"/>
    </source>
</evidence>
<name>K2GAS9_9BACT</name>
<dbReference type="InterPro" id="IPR017853">
    <property type="entry name" value="GH"/>
</dbReference>
<proteinExistence type="inferred from homology"/>
<dbReference type="EC" id="3.2.1.21" evidence="3"/>
<dbReference type="AlphaFoldDB" id="K2GAS9"/>
<dbReference type="SUPFAM" id="SSF51445">
    <property type="entry name" value="(Trans)glycosidases"/>
    <property type="match status" value="1"/>
</dbReference>
<keyword evidence="6" id="KW-0326">Glycosidase</keyword>
<dbReference type="InterPro" id="IPR036881">
    <property type="entry name" value="Glyco_hydro_3_C_sf"/>
</dbReference>
<feature type="domain" description="Glycoside hydrolase family 3 N-terminal" evidence="7">
    <location>
        <begin position="65"/>
        <end position="386"/>
    </location>
</feature>
<dbReference type="InterPro" id="IPR001764">
    <property type="entry name" value="Glyco_hydro_3_N"/>
</dbReference>
<dbReference type="Pfam" id="PF00933">
    <property type="entry name" value="Glyco_hydro_3"/>
    <property type="match status" value="1"/>
</dbReference>
<evidence type="ECO:0000259" key="7">
    <source>
        <dbReference type="Pfam" id="PF00933"/>
    </source>
</evidence>
<dbReference type="SUPFAM" id="SSF52279">
    <property type="entry name" value="Beta-D-glucan exohydrolase, C-terminal domain"/>
    <property type="match status" value="1"/>
</dbReference>
<dbReference type="EMBL" id="AMFJ01000504">
    <property type="protein sequence ID" value="EKE27269.1"/>
    <property type="molecule type" value="Genomic_DNA"/>
</dbReference>
<organism evidence="9">
    <name type="scientific">uncultured bacterium</name>
    <name type="common">gcode 4</name>
    <dbReference type="NCBI Taxonomy" id="1234023"/>
    <lineage>
        <taxon>Bacteria</taxon>
        <taxon>environmental samples</taxon>
    </lineage>
</organism>
<evidence type="ECO:0000256" key="2">
    <source>
        <dbReference type="ARBA" id="ARBA00005336"/>
    </source>
</evidence>
<dbReference type="PANTHER" id="PTHR30620:SF16">
    <property type="entry name" value="LYSOSOMAL BETA GLUCOSIDASE"/>
    <property type="match status" value="1"/>
</dbReference>
<evidence type="ECO:0000256" key="4">
    <source>
        <dbReference type="ARBA" id="ARBA00022729"/>
    </source>
</evidence>
<dbReference type="InterPro" id="IPR036962">
    <property type="entry name" value="Glyco_hydro_3_N_sf"/>
</dbReference>
<accession>K2GAS9</accession>
<evidence type="ECO:0000256" key="1">
    <source>
        <dbReference type="ARBA" id="ARBA00000448"/>
    </source>
</evidence>
<dbReference type="GO" id="GO:0009251">
    <property type="term" value="P:glucan catabolic process"/>
    <property type="evidence" value="ECO:0007669"/>
    <property type="project" value="TreeGrafter"/>
</dbReference>
<dbReference type="Gene3D" id="3.20.20.300">
    <property type="entry name" value="Glycoside hydrolase, family 3, N-terminal domain"/>
    <property type="match status" value="1"/>
</dbReference>
<evidence type="ECO:0000256" key="5">
    <source>
        <dbReference type="ARBA" id="ARBA00022801"/>
    </source>
</evidence>
<evidence type="ECO:0000259" key="8">
    <source>
        <dbReference type="Pfam" id="PF01915"/>
    </source>
</evidence>
<dbReference type="PRINTS" id="PR00133">
    <property type="entry name" value="GLHYDRLASE3"/>
</dbReference>
<comment type="similarity">
    <text evidence="2">Belongs to the glycosyl hydrolase 3 family.</text>
</comment>
<feature type="domain" description="Glycoside hydrolase family 3 C-terminal" evidence="8">
    <location>
        <begin position="424"/>
        <end position="601"/>
    </location>
</feature>
<comment type="caution">
    <text evidence="9">The sequence shown here is derived from an EMBL/GenBank/DDBJ whole genome shotgun (WGS) entry which is preliminary data.</text>
</comment>
<protein>
    <recommendedName>
        <fullName evidence="3">beta-glucosidase</fullName>
        <ecNumber evidence="3">3.2.1.21</ecNumber>
    </recommendedName>
</protein>
<dbReference type="Gene3D" id="3.40.50.1700">
    <property type="entry name" value="Glycoside hydrolase family 3 C-terminal domain"/>
    <property type="match status" value="1"/>
</dbReference>
<gene>
    <name evidence="9" type="ORF">ACD_3C00230G0003</name>
</gene>
<sequence>MKNTTISSKNKALKILLIIVFIILWFLIFLSFRITFNWFKDDSLSYMDENLTTEQRVTALMEQMTVSEKIWQMILVERGSIFDPLDIAKYSIWAVLNGSGDNPFLNTSSGWLEMVNNMQAYAQRSRLRIPLLYGVDTTHWHTNVHGATVFPHSIWLWATRDADLVRRIGKATAEEMVATNIFWWYSPNLDIAIDPRWGRFYESFGSDPNLVWELGQAYIGWFQSNLSNGARAMATAKHYLGNGSMVWGSSSQSNYFIDKWWSFISEKELREVHLVPFKKAVDAKVWSVMIGLNSWKWVKVSANKYLITDLLKKELWFDGIVISDWYWAYEIEWNGYKSLIKAINAGIDMVMLPYDYKSFSANMETAVKKWDVSMERIDDAVRRILTKKIELWLFKKNLIPKKDFQIFWSTEHRNIAREAVRKSLVLLKNNDNLLPLSKETKKIIISGSAANNLGKQSWGWTIEWQGVDWNKFPGTTILSGIRNIVSKNTDIEFSELWDFWSSEIADVGIAIVWEDPYAEWVWDKRMLVLSNQDLAAIQKTKSSCRRLVVIIISGRPINIRNQEKDWWAIIAAWLPWSEWQGVADVIFWDYPFTGQLPVKWDLK</sequence>
<evidence type="ECO:0000313" key="9">
    <source>
        <dbReference type="EMBL" id="EKE27269.1"/>
    </source>
</evidence>
<keyword evidence="4" id="KW-0732">Signal</keyword>
<dbReference type="InterPro" id="IPR002772">
    <property type="entry name" value="Glyco_hydro_3_C"/>
</dbReference>
<dbReference type="InterPro" id="IPR051915">
    <property type="entry name" value="Cellulose_Degrad_GH3"/>
</dbReference>
<dbReference type="Pfam" id="PF01915">
    <property type="entry name" value="Glyco_hydro_3_C"/>
    <property type="match status" value="1"/>
</dbReference>
<evidence type="ECO:0000256" key="3">
    <source>
        <dbReference type="ARBA" id="ARBA00012744"/>
    </source>
</evidence>
<reference evidence="9" key="1">
    <citation type="journal article" date="2012" name="Science">
        <title>Fermentation, hydrogen, and sulfur metabolism in multiple uncultivated bacterial phyla.</title>
        <authorList>
            <person name="Wrighton K.C."/>
            <person name="Thomas B.C."/>
            <person name="Sharon I."/>
            <person name="Miller C.S."/>
            <person name="Castelle C.J."/>
            <person name="VerBerkmoes N.C."/>
            <person name="Wilkins M.J."/>
            <person name="Hettich R.L."/>
            <person name="Lipton M.S."/>
            <person name="Williams K.H."/>
            <person name="Long P.E."/>
            <person name="Banfield J.F."/>
        </authorList>
    </citation>
    <scope>NUCLEOTIDE SEQUENCE [LARGE SCALE GENOMIC DNA]</scope>
</reference>
<comment type="catalytic activity">
    <reaction evidence="1">
        <text>Hydrolysis of terminal, non-reducing beta-D-glucosyl residues with release of beta-D-glucose.</text>
        <dbReference type="EC" id="3.2.1.21"/>
    </reaction>
</comment>